<feature type="non-terminal residue" evidence="2">
    <location>
        <position position="219"/>
    </location>
</feature>
<dbReference type="EMBL" id="CAVNYO010000454">
    <property type="protein sequence ID" value="CAK5282435.1"/>
    <property type="molecule type" value="Genomic_DNA"/>
</dbReference>
<sequence>KLFLDGFSLKCCSMRETRAAFVPFSLRRRSNARSINSSLFFPASDPKNGASGARSCRRFTISSSFSFCRLSFSSSARSLACLSSSASLANRFPSADVKHRASTLSFRFLLGSLHHVAMKSLNLTLEALYPAKQHRVMIESRWMDSGRIRGSVSDSLLPSDSSQGGCTAGLRSSSGSKARSGRDVESCRSDDCEHSRLYSGKSGKSGISGAAVENGMLVA</sequence>
<comment type="caution">
    <text evidence="2">The sequence shown here is derived from an EMBL/GenBank/DDBJ whole genome shotgun (WGS) entry which is preliminary data.</text>
</comment>
<reference evidence="2" key="1">
    <citation type="submission" date="2023-11" db="EMBL/GenBank/DDBJ databases">
        <authorList>
            <person name="De Vega J J."/>
            <person name="De Vega J J."/>
        </authorList>
    </citation>
    <scope>NUCLEOTIDE SEQUENCE</scope>
</reference>
<keyword evidence="4" id="KW-1185">Reference proteome</keyword>
<gene>
    <name evidence="2" type="ORF">MYCIT1_LOCUS34184</name>
    <name evidence="3" type="ORF">MYCIT1_LOCUS38160</name>
</gene>
<dbReference type="AlphaFoldDB" id="A0AAD2HUZ4"/>
<evidence type="ECO:0000313" key="2">
    <source>
        <dbReference type="EMBL" id="CAK5282435.1"/>
    </source>
</evidence>
<protein>
    <submittedName>
        <fullName evidence="2">Uncharacterized protein</fullName>
    </submittedName>
</protein>
<feature type="region of interest" description="Disordered" evidence="1">
    <location>
        <begin position="153"/>
        <end position="187"/>
    </location>
</feature>
<feature type="compositionally biased region" description="Low complexity" evidence="1">
    <location>
        <begin position="169"/>
        <end position="178"/>
    </location>
</feature>
<accession>A0AAD2HUZ4</accession>
<organism evidence="2 4">
    <name type="scientific">Mycena citricolor</name>
    <dbReference type="NCBI Taxonomy" id="2018698"/>
    <lineage>
        <taxon>Eukaryota</taxon>
        <taxon>Fungi</taxon>
        <taxon>Dikarya</taxon>
        <taxon>Basidiomycota</taxon>
        <taxon>Agaricomycotina</taxon>
        <taxon>Agaricomycetes</taxon>
        <taxon>Agaricomycetidae</taxon>
        <taxon>Agaricales</taxon>
        <taxon>Marasmiineae</taxon>
        <taxon>Mycenaceae</taxon>
        <taxon>Mycena</taxon>
    </lineage>
</organism>
<dbReference type="Proteomes" id="UP001295794">
    <property type="component" value="Unassembled WGS sequence"/>
</dbReference>
<proteinExistence type="predicted"/>
<evidence type="ECO:0000313" key="3">
    <source>
        <dbReference type="EMBL" id="CAK5284730.1"/>
    </source>
</evidence>
<feature type="compositionally biased region" description="Low complexity" evidence="1">
    <location>
        <begin position="153"/>
        <end position="162"/>
    </location>
</feature>
<name>A0AAD2HUZ4_9AGAR</name>
<evidence type="ECO:0000256" key="1">
    <source>
        <dbReference type="SAM" id="MobiDB-lite"/>
    </source>
</evidence>
<dbReference type="EMBL" id="CAVNYO010000480">
    <property type="protein sequence ID" value="CAK5284730.1"/>
    <property type="molecule type" value="Genomic_DNA"/>
</dbReference>
<evidence type="ECO:0000313" key="4">
    <source>
        <dbReference type="Proteomes" id="UP001295794"/>
    </source>
</evidence>